<feature type="domain" description="CpXC" evidence="1">
    <location>
        <begin position="5"/>
        <end position="122"/>
    </location>
</feature>
<keyword evidence="3" id="KW-1185">Reference proteome</keyword>
<dbReference type="STRING" id="270498.CHK_2786"/>
<accession>A0A0M2NHL9</accession>
<dbReference type="Proteomes" id="UP000034076">
    <property type="component" value="Unassembled WGS sequence"/>
</dbReference>
<sequence>MEELVTCPKCGNEFSFERIPVIDVKKHPVLKQQALDLSLFRVKCGECGADLMFPYPCFYHDPDKKIMIRLIPDQFTVYDLPAAPVHNEDEDTLRDVRSIHSLREKILIFDRSMDDRAIELLKILTVQQNPERFDAHDPDVLLLADTSEDALSFFALAKDGNDFILKTPLGLYEQMLGELDRLAIDRPSCFQFVDNEWILEQFRKKQQS</sequence>
<dbReference type="AlphaFoldDB" id="A0A0M2NHL9"/>
<dbReference type="OrthoDB" id="9784124at2"/>
<evidence type="ECO:0000259" key="1">
    <source>
        <dbReference type="Pfam" id="PF14353"/>
    </source>
</evidence>
<dbReference type="EMBL" id="LAYJ01000123">
    <property type="protein sequence ID" value="KKI49765.1"/>
    <property type="molecule type" value="Genomic_DNA"/>
</dbReference>
<proteinExistence type="predicted"/>
<reference evidence="2 3" key="1">
    <citation type="submission" date="2015-04" db="EMBL/GenBank/DDBJ databases">
        <title>Draft genome sequence of bacteremic isolate Catabacter hongkongensis type strain HKU16T.</title>
        <authorList>
            <person name="Lau S.K."/>
            <person name="Teng J.L."/>
            <person name="Huang Y."/>
            <person name="Curreem S.O."/>
            <person name="Tsui S.K."/>
            <person name="Woo P.C."/>
        </authorList>
    </citation>
    <scope>NUCLEOTIDE SEQUENCE [LARGE SCALE GENOMIC DNA]</scope>
    <source>
        <strain evidence="2 3">HKU16</strain>
    </source>
</reference>
<gene>
    <name evidence="2" type="ORF">CHK_2786</name>
</gene>
<dbReference type="InterPro" id="IPR025682">
    <property type="entry name" value="CpXC_dom"/>
</dbReference>
<dbReference type="RefSeq" id="WP_046444577.1">
    <property type="nucleotide sequence ID" value="NZ_LAYJ01000123.1"/>
</dbReference>
<organism evidence="2 3">
    <name type="scientific">Christensenella hongkongensis</name>
    <dbReference type="NCBI Taxonomy" id="270498"/>
    <lineage>
        <taxon>Bacteria</taxon>
        <taxon>Bacillati</taxon>
        <taxon>Bacillota</taxon>
        <taxon>Clostridia</taxon>
        <taxon>Christensenellales</taxon>
        <taxon>Christensenellaceae</taxon>
        <taxon>Christensenella</taxon>
    </lineage>
</organism>
<comment type="caution">
    <text evidence="2">The sequence shown here is derived from an EMBL/GenBank/DDBJ whole genome shotgun (WGS) entry which is preliminary data.</text>
</comment>
<dbReference type="Pfam" id="PF14353">
    <property type="entry name" value="CpXC"/>
    <property type="match status" value="1"/>
</dbReference>
<name>A0A0M2NHL9_9FIRM</name>
<evidence type="ECO:0000313" key="3">
    <source>
        <dbReference type="Proteomes" id="UP000034076"/>
    </source>
</evidence>
<protein>
    <recommendedName>
        <fullName evidence="1">CpXC domain-containing protein</fullName>
    </recommendedName>
</protein>
<evidence type="ECO:0000313" key="2">
    <source>
        <dbReference type="EMBL" id="KKI49765.1"/>
    </source>
</evidence>